<dbReference type="GO" id="GO:0005829">
    <property type="term" value="C:cytosol"/>
    <property type="evidence" value="ECO:0007669"/>
    <property type="project" value="GOC"/>
</dbReference>
<evidence type="ECO:0000313" key="3">
    <source>
        <dbReference type="EMBL" id="CAB4019440.1"/>
    </source>
</evidence>
<name>A0A6S7IRC5_PARCT</name>
<feature type="compositionally biased region" description="Polar residues" evidence="2">
    <location>
        <begin position="57"/>
        <end position="100"/>
    </location>
</feature>
<feature type="compositionally biased region" description="Polar residues" evidence="2">
    <location>
        <begin position="155"/>
        <end position="169"/>
    </location>
</feature>
<dbReference type="GO" id="GO:0005802">
    <property type="term" value="C:trans-Golgi network"/>
    <property type="evidence" value="ECO:0007669"/>
    <property type="project" value="TreeGrafter"/>
</dbReference>
<gene>
    <name evidence="3" type="ORF">PACLA_8A020424</name>
</gene>
<protein>
    <submittedName>
        <fullName evidence="3">Uncharacterized protein</fullName>
    </submittedName>
</protein>
<dbReference type="Proteomes" id="UP001152795">
    <property type="component" value="Unassembled WGS sequence"/>
</dbReference>
<feature type="coiled-coil region" evidence="1">
    <location>
        <begin position="225"/>
        <end position="273"/>
    </location>
</feature>
<dbReference type="InterPro" id="IPR034592">
    <property type="entry name" value="CCDC91"/>
</dbReference>
<dbReference type="AlphaFoldDB" id="A0A6S7IRC5"/>
<comment type="caution">
    <text evidence="3">The sequence shown here is derived from an EMBL/GenBank/DDBJ whole genome shotgun (WGS) entry which is preliminary data.</text>
</comment>
<evidence type="ECO:0000256" key="2">
    <source>
        <dbReference type="SAM" id="MobiDB-lite"/>
    </source>
</evidence>
<keyword evidence="4" id="KW-1185">Reference proteome</keyword>
<dbReference type="PANTHER" id="PTHR35072:SF1">
    <property type="entry name" value="COILED-COIL DOMAIN-CONTAINING PROTEIN 91"/>
    <property type="match status" value="1"/>
</dbReference>
<feature type="compositionally biased region" description="Polar residues" evidence="2">
    <location>
        <begin position="112"/>
        <end position="138"/>
    </location>
</feature>
<dbReference type="PANTHER" id="PTHR35072">
    <property type="entry name" value="COILED-COIL DOMAIN-CONTAINING PROTEIN 91"/>
    <property type="match status" value="1"/>
</dbReference>
<accession>A0A6S7IRC5</accession>
<dbReference type="GO" id="GO:0090160">
    <property type="term" value="P:Golgi to lysosome transport"/>
    <property type="evidence" value="ECO:0007669"/>
    <property type="project" value="TreeGrafter"/>
</dbReference>
<evidence type="ECO:0000256" key="1">
    <source>
        <dbReference type="SAM" id="Coils"/>
    </source>
</evidence>
<reference evidence="3" key="1">
    <citation type="submission" date="2020-04" db="EMBL/GenBank/DDBJ databases">
        <authorList>
            <person name="Alioto T."/>
            <person name="Alioto T."/>
            <person name="Gomez Garrido J."/>
        </authorList>
    </citation>
    <scope>NUCLEOTIDE SEQUENCE</scope>
    <source>
        <strain evidence="3">A484AB</strain>
    </source>
</reference>
<proteinExistence type="predicted"/>
<feature type="compositionally biased region" description="Polar residues" evidence="2">
    <location>
        <begin position="33"/>
        <end position="45"/>
    </location>
</feature>
<feature type="region of interest" description="Disordered" evidence="2">
    <location>
        <begin position="1"/>
        <end position="169"/>
    </location>
</feature>
<organism evidence="3 4">
    <name type="scientific">Paramuricea clavata</name>
    <name type="common">Red gorgonian</name>
    <name type="synonym">Violescent sea-whip</name>
    <dbReference type="NCBI Taxonomy" id="317549"/>
    <lineage>
        <taxon>Eukaryota</taxon>
        <taxon>Metazoa</taxon>
        <taxon>Cnidaria</taxon>
        <taxon>Anthozoa</taxon>
        <taxon>Octocorallia</taxon>
        <taxon>Malacalcyonacea</taxon>
        <taxon>Plexauridae</taxon>
        <taxon>Paramuricea</taxon>
    </lineage>
</organism>
<keyword evidence="1" id="KW-0175">Coiled coil</keyword>
<feature type="region of interest" description="Disordered" evidence="2">
    <location>
        <begin position="198"/>
        <end position="217"/>
    </location>
</feature>
<dbReference type="OrthoDB" id="10565297at2759"/>
<sequence>MADSWAAFKTPESAKKEGSDDDWADFGGFESASPASNPFGDSSASAGFPWATAFPAVSQQQPSPPLTNAQATFPVQTTAFPTSSEQTSNASSLPQTQSGNLLLGDSGGEYATLSTAQSGAPGQMSLSQGILPTQQPPSHTALPIHPRPLKGDVPSQLTASHGGTPTQQMQHQAGILTKPNIIPSNDLFISPSREVTVQSAPPIPSREHRTTSGPVQSPVVDETRLNKVQGELKEANDQVNDYQNKLQVSEEKLSLAERETIRLEKSLEEMKKKYTEATDVAKEQYLEIERQIERYDLLQVKIYSL</sequence>
<dbReference type="EMBL" id="CACRXK020010459">
    <property type="protein sequence ID" value="CAB4019440.1"/>
    <property type="molecule type" value="Genomic_DNA"/>
</dbReference>
<evidence type="ECO:0000313" key="4">
    <source>
        <dbReference type="Proteomes" id="UP001152795"/>
    </source>
</evidence>